<evidence type="ECO:0000256" key="8">
    <source>
        <dbReference type="ARBA" id="ARBA00030117"/>
    </source>
</evidence>
<name>A0ABU9Q8P3_9BURK</name>
<dbReference type="Proteomes" id="UP001494588">
    <property type="component" value="Unassembled WGS sequence"/>
</dbReference>
<evidence type="ECO:0000313" key="11">
    <source>
        <dbReference type="EMBL" id="MEM5285738.1"/>
    </source>
</evidence>
<dbReference type="RefSeq" id="WP_201646882.1">
    <property type="nucleotide sequence ID" value="NZ_CAJHCS010000001.1"/>
</dbReference>
<protein>
    <recommendedName>
        <fullName evidence="2">Negative regulator of flagellin synthesis</fullName>
    </recommendedName>
    <alternativeName>
        <fullName evidence="8">Anti-sigma-28 factor</fullName>
    </alternativeName>
</protein>
<comment type="similarity">
    <text evidence="1">Belongs to the FlgM family.</text>
</comment>
<evidence type="ECO:0000256" key="5">
    <source>
        <dbReference type="ARBA" id="ARBA00023015"/>
    </source>
</evidence>
<comment type="caution">
    <text evidence="11">The sequence shown here is derived from an EMBL/GenBank/DDBJ whole genome shotgun (WGS) entry which is preliminary data.</text>
</comment>
<dbReference type="NCBIfam" id="TIGR03824">
    <property type="entry name" value="FlgM_jcvi"/>
    <property type="match status" value="1"/>
</dbReference>
<evidence type="ECO:0000256" key="2">
    <source>
        <dbReference type="ARBA" id="ARBA00017823"/>
    </source>
</evidence>
<keyword evidence="5" id="KW-0805">Transcription regulation</keyword>
<sequence length="100" mass="10201">MKIDSSNSTSAILRPATVRATNDAESQATAGAVEKVSAGNASSSTVSLSMLHASDSADIDTAKVESIKAALRDGSYSIDSGKIADGMLSNARDLLQTRVA</sequence>
<feature type="region of interest" description="Disordered" evidence="9">
    <location>
        <begin position="1"/>
        <end position="25"/>
    </location>
</feature>
<proteinExistence type="inferred from homology"/>
<reference evidence="11 12" key="1">
    <citation type="submission" date="2024-01" db="EMBL/GenBank/DDBJ databases">
        <title>The diversity of rhizobia nodulating Mimosa spp. in eleven states of Brazil covering several biomes is determined by host plant, location, and edaphic factors.</title>
        <authorList>
            <person name="Rouws L."/>
            <person name="Barauna A."/>
            <person name="Beukes C."/>
            <person name="De Faria S.M."/>
            <person name="Gross E."/>
            <person name="Dos Reis Junior F.B."/>
            <person name="Simon M."/>
            <person name="Maluk M."/>
            <person name="Odee D.W."/>
            <person name="Kenicer G."/>
            <person name="Young J.P.W."/>
            <person name="Reis V.M."/>
            <person name="Zilli J."/>
            <person name="James E.K."/>
        </authorList>
    </citation>
    <scope>NUCLEOTIDE SEQUENCE [LARGE SCALE GENOMIC DNA]</scope>
    <source>
        <strain evidence="11 12">JPY77</strain>
    </source>
</reference>
<evidence type="ECO:0000256" key="7">
    <source>
        <dbReference type="ARBA" id="ARBA00024739"/>
    </source>
</evidence>
<keyword evidence="11" id="KW-0966">Cell projection</keyword>
<keyword evidence="11" id="KW-0969">Cilium</keyword>
<dbReference type="SUPFAM" id="SSF101498">
    <property type="entry name" value="Anti-sigma factor FlgM"/>
    <property type="match status" value="1"/>
</dbReference>
<keyword evidence="3" id="KW-0678">Repressor</keyword>
<evidence type="ECO:0000256" key="3">
    <source>
        <dbReference type="ARBA" id="ARBA00022491"/>
    </source>
</evidence>
<gene>
    <name evidence="11" type="primary">flgM</name>
    <name evidence="11" type="ORF">V4C55_08455</name>
</gene>
<dbReference type="InterPro" id="IPR031316">
    <property type="entry name" value="FlgM_C"/>
</dbReference>
<evidence type="ECO:0000259" key="10">
    <source>
        <dbReference type="Pfam" id="PF04316"/>
    </source>
</evidence>
<keyword evidence="12" id="KW-1185">Reference proteome</keyword>
<evidence type="ECO:0000313" key="12">
    <source>
        <dbReference type="Proteomes" id="UP001494588"/>
    </source>
</evidence>
<keyword evidence="6" id="KW-0804">Transcription</keyword>
<feature type="domain" description="Anti-sigma-28 factor FlgM C-terminal" evidence="10">
    <location>
        <begin position="43"/>
        <end position="88"/>
    </location>
</feature>
<feature type="compositionally biased region" description="Polar residues" evidence="9">
    <location>
        <begin position="1"/>
        <end position="11"/>
    </location>
</feature>
<evidence type="ECO:0000256" key="9">
    <source>
        <dbReference type="SAM" id="MobiDB-lite"/>
    </source>
</evidence>
<dbReference type="Pfam" id="PF04316">
    <property type="entry name" value="FlgM"/>
    <property type="match status" value="1"/>
</dbReference>
<accession>A0ABU9Q8P3</accession>
<evidence type="ECO:0000256" key="6">
    <source>
        <dbReference type="ARBA" id="ARBA00023163"/>
    </source>
</evidence>
<evidence type="ECO:0000256" key="1">
    <source>
        <dbReference type="ARBA" id="ARBA00005322"/>
    </source>
</evidence>
<comment type="function">
    <text evidence="7">Responsible for the coupling of flagellin expression to flagellar assembly by preventing expression of the flagellin genes when a component of the middle class of proteins is defective. It negatively regulates flagellar genes by inhibiting the activity of FliA by directly binding to FliA.</text>
</comment>
<keyword evidence="4" id="KW-1005">Bacterial flagellum biogenesis</keyword>
<organism evidence="11 12">
    <name type="scientific">Paraburkholderia sabiae</name>
    <dbReference type="NCBI Taxonomy" id="273251"/>
    <lineage>
        <taxon>Bacteria</taxon>
        <taxon>Pseudomonadati</taxon>
        <taxon>Pseudomonadota</taxon>
        <taxon>Betaproteobacteria</taxon>
        <taxon>Burkholderiales</taxon>
        <taxon>Burkholderiaceae</taxon>
        <taxon>Paraburkholderia</taxon>
    </lineage>
</organism>
<dbReference type="InterPro" id="IPR007412">
    <property type="entry name" value="FlgM"/>
</dbReference>
<dbReference type="EMBL" id="JAZHGC010000006">
    <property type="protein sequence ID" value="MEM5285738.1"/>
    <property type="molecule type" value="Genomic_DNA"/>
</dbReference>
<keyword evidence="11" id="KW-0282">Flagellum</keyword>
<evidence type="ECO:0000256" key="4">
    <source>
        <dbReference type="ARBA" id="ARBA00022795"/>
    </source>
</evidence>
<dbReference type="InterPro" id="IPR035890">
    <property type="entry name" value="Anti-sigma-28_factor_FlgM_sf"/>
</dbReference>